<dbReference type="EMBL" id="JABXYM010000001">
    <property type="protein sequence ID" value="MCR6096090.1"/>
    <property type="molecule type" value="Genomic_DNA"/>
</dbReference>
<keyword evidence="5 15" id="KW-0288">FMN</keyword>
<dbReference type="Gene3D" id="2.40.30.30">
    <property type="entry name" value="Riboflavin kinase-like"/>
    <property type="match status" value="1"/>
</dbReference>
<comment type="pathway">
    <text evidence="2 15">Cofactor biosynthesis; FAD biosynthesis; FAD from FMN: step 1/1.</text>
</comment>
<dbReference type="GO" id="GO:0005524">
    <property type="term" value="F:ATP binding"/>
    <property type="evidence" value="ECO:0007669"/>
    <property type="project" value="UniProtKB-UniRule"/>
</dbReference>
<dbReference type="GO" id="GO:0003919">
    <property type="term" value="F:FMN adenylyltransferase activity"/>
    <property type="evidence" value="ECO:0007669"/>
    <property type="project" value="UniProtKB-UniRule"/>
</dbReference>
<evidence type="ECO:0000256" key="4">
    <source>
        <dbReference type="ARBA" id="ARBA00022630"/>
    </source>
</evidence>
<dbReference type="SUPFAM" id="SSF52374">
    <property type="entry name" value="Nucleotidylyl transferase"/>
    <property type="match status" value="1"/>
</dbReference>
<name>A0A9Q4FWC3_SALAG</name>
<dbReference type="InterPro" id="IPR023465">
    <property type="entry name" value="Riboflavin_kinase_dom_sf"/>
</dbReference>
<evidence type="ECO:0000256" key="15">
    <source>
        <dbReference type="PIRNR" id="PIRNR004491"/>
    </source>
</evidence>
<dbReference type="PANTHER" id="PTHR22749">
    <property type="entry name" value="RIBOFLAVIN KINASE/FMN ADENYLYLTRANSFERASE"/>
    <property type="match status" value="1"/>
</dbReference>
<dbReference type="InterPro" id="IPR023468">
    <property type="entry name" value="Riboflavin_kinase"/>
</dbReference>
<evidence type="ECO:0000256" key="7">
    <source>
        <dbReference type="ARBA" id="ARBA00022695"/>
    </source>
</evidence>
<keyword evidence="18" id="KW-1185">Reference proteome</keyword>
<dbReference type="PIRSF" id="PIRSF004491">
    <property type="entry name" value="FAD_Synth"/>
    <property type="match status" value="1"/>
</dbReference>
<dbReference type="EC" id="2.7.7.2" evidence="15"/>
<dbReference type="Proteomes" id="UP001057753">
    <property type="component" value="Unassembled WGS sequence"/>
</dbReference>
<evidence type="ECO:0000256" key="8">
    <source>
        <dbReference type="ARBA" id="ARBA00022741"/>
    </source>
</evidence>
<sequence>MRVEYIKHPHPPLDLPPTALALGFFDGVHRGHQQVINTAKLEAEKRHLKSAVMTFYPHPKEVLSKQNVTVNYLSPIQEKITLLEKTGIDILLIISFDARFSELSPQQFVDTYLIDLNVKHIVAGFDYSYGRLGKGTMETFPFHSRSLLSHTTVPKLAEDNEKISSTVIREALAVGNIEKVNDYLGRIYTVEGVVEHGEKRGRKIGFPTANVSPDSNKELPATGVYIVKVVVDGTTFEGVCNIGFNPTFNSGKGKTIEAHIFHFTKEIYEKKIKVAFIKRIRGEKAFNGVEELKKRIEADIAIARHYFST</sequence>
<dbReference type="OrthoDB" id="9803667at2"/>
<dbReference type="InterPro" id="IPR015865">
    <property type="entry name" value="Riboflavin_kinase_bac/euk"/>
</dbReference>
<dbReference type="Pfam" id="PF06574">
    <property type="entry name" value="FAD_syn"/>
    <property type="match status" value="1"/>
</dbReference>
<evidence type="ECO:0000256" key="6">
    <source>
        <dbReference type="ARBA" id="ARBA00022679"/>
    </source>
</evidence>
<dbReference type="EC" id="2.7.1.26" evidence="15"/>
<dbReference type="GO" id="GO:0009231">
    <property type="term" value="P:riboflavin biosynthetic process"/>
    <property type="evidence" value="ECO:0007669"/>
    <property type="project" value="InterPro"/>
</dbReference>
<keyword evidence="6 15" id="KW-0808">Transferase</keyword>
<accession>A0A9Q4FWC3</accession>
<reference evidence="17" key="1">
    <citation type="submission" date="2020-06" db="EMBL/GenBank/DDBJ databases">
        <title>Insight into the genomes of haloalkaliphilic bacilli from Kenyan soda lakes.</title>
        <authorList>
            <person name="Mwirichia R."/>
            <person name="Villamizar G.C."/>
            <person name="Poehlein A."/>
            <person name="Mugweru J."/>
            <person name="Kipnyargis A."/>
            <person name="Kiplimo D."/>
            <person name="Orwa P."/>
            <person name="Daniel R."/>
        </authorList>
    </citation>
    <scope>NUCLEOTIDE SEQUENCE</scope>
    <source>
        <strain evidence="17">B1096_S55</strain>
    </source>
</reference>
<comment type="catalytic activity">
    <reaction evidence="14 15">
        <text>FMN + ATP + H(+) = FAD + diphosphate</text>
        <dbReference type="Rhea" id="RHEA:17237"/>
        <dbReference type="ChEBI" id="CHEBI:15378"/>
        <dbReference type="ChEBI" id="CHEBI:30616"/>
        <dbReference type="ChEBI" id="CHEBI:33019"/>
        <dbReference type="ChEBI" id="CHEBI:57692"/>
        <dbReference type="ChEBI" id="CHEBI:58210"/>
        <dbReference type="EC" id="2.7.7.2"/>
    </reaction>
</comment>
<dbReference type="CDD" id="cd02064">
    <property type="entry name" value="FAD_synthetase_N"/>
    <property type="match status" value="1"/>
</dbReference>
<dbReference type="InterPro" id="IPR014729">
    <property type="entry name" value="Rossmann-like_a/b/a_fold"/>
</dbReference>
<dbReference type="NCBIfam" id="TIGR00083">
    <property type="entry name" value="ribF"/>
    <property type="match status" value="1"/>
</dbReference>
<evidence type="ECO:0000256" key="5">
    <source>
        <dbReference type="ARBA" id="ARBA00022643"/>
    </source>
</evidence>
<keyword evidence="10 15" id="KW-0274">FAD</keyword>
<proteinExistence type="inferred from homology"/>
<evidence type="ECO:0000256" key="9">
    <source>
        <dbReference type="ARBA" id="ARBA00022777"/>
    </source>
</evidence>
<evidence type="ECO:0000256" key="1">
    <source>
        <dbReference type="ARBA" id="ARBA00002121"/>
    </source>
</evidence>
<dbReference type="GO" id="GO:0009398">
    <property type="term" value="P:FMN biosynthetic process"/>
    <property type="evidence" value="ECO:0007669"/>
    <property type="project" value="UniProtKB-UniRule"/>
</dbReference>
<keyword evidence="4 15" id="KW-0285">Flavoprotein</keyword>
<comment type="catalytic activity">
    <reaction evidence="13 15">
        <text>riboflavin + ATP = FMN + ADP + H(+)</text>
        <dbReference type="Rhea" id="RHEA:14357"/>
        <dbReference type="ChEBI" id="CHEBI:15378"/>
        <dbReference type="ChEBI" id="CHEBI:30616"/>
        <dbReference type="ChEBI" id="CHEBI:57986"/>
        <dbReference type="ChEBI" id="CHEBI:58210"/>
        <dbReference type="ChEBI" id="CHEBI:456216"/>
        <dbReference type="EC" id="2.7.1.26"/>
    </reaction>
</comment>
<organism evidence="17 18">
    <name type="scientific">Salipaludibacillus agaradhaerens</name>
    <name type="common">Bacillus agaradhaerens</name>
    <dbReference type="NCBI Taxonomy" id="76935"/>
    <lineage>
        <taxon>Bacteria</taxon>
        <taxon>Bacillati</taxon>
        <taxon>Bacillota</taxon>
        <taxon>Bacilli</taxon>
        <taxon>Bacillales</taxon>
        <taxon>Bacillaceae</taxon>
    </lineage>
</organism>
<evidence type="ECO:0000256" key="2">
    <source>
        <dbReference type="ARBA" id="ARBA00004726"/>
    </source>
</evidence>
<dbReference type="Pfam" id="PF01687">
    <property type="entry name" value="Flavokinase"/>
    <property type="match status" value="1"/>
</dbReference>
<evidence type="ECO:0000256" key="14">
    <source>
        <dbReference type="ARBA" id="ARBA00049494"/>
    </source>
</evidence>
<dbReference type="AlphaFoldDB" id="A0A9Q4FWC3"/>
<dbReference type="NCBIfam" id="NF004162">
    <property type="entry name" value="PRK05627.1-5"/>
    <property type="match status" value="1"/>
</dbReference>
<evidence type="ECO:0000259" key="16">
    <source>
        <dbReference type="SMART" id="SM00904"/>
    </source>
</evidence>
<dbReference type="NCBIfam" id="NF004160">
    <property type="entry name" value="PRK05627.1-3"/>
    <property type="match status" value="1"/>
</dbReference>
<dbReference type="Gene3D" id="3.40.50.620">
    <property type="entry name" value="HUPs"/>
    <property type="match status" value="1"/>
</dbReference>
<evidence type="ECO:0000313" key="17">
    <source>
        <dbReference type="EMBL" id="MCR6096090.1"/>
    </source>
</evidence>
<dbReference type="InterPro" id="IPR002606">
    <property type="entry name" value="Riboflavin_kinase_bac"/>
</dbReference>
<evidence type="ECO:0000256" key="13">
    <source>
        <dbReference type="ARBA" id="ARBA00047880"/>
    </source>
</evidence>
<dbReference type="GO" id="GO:0008531">
    <property type="term" value="F:riboflavin kinase activity"/>
    <property type="evidence" value="ECO:0007669"/>
    <property type="project" value="UniProtKB-UniRule"/>
</dbReference>
<dbReference type="SMART" id="SM00904">
    <property type="entry name" value="Flavokinase"/>
    <property type="match status" value="1"/>
</dbReference>
<dbReference type="RefSeq" id="WP_078576405.1">
    <property type="nucleotide sequence ID" value="NZ_JABXYM010000001.1"/>
</dbReference>
<keyword evidence="12" id="KW-0511">Multifunctional enzyme</keyword>
<evidence type="ECO:0000313" key="18">
    <source>
        <dbReference type="Proteomes" id="UP001057753"/>
    </source>
</evidence>
<keyword evidence="11 15" id="KW-0067">ATP-binding</keyword>
<comment type="function">
    <text evidence="1">Catalyzes the phosphorylation of riboflavin to FMN followed by the adenylation of FMN to FAD.</text>
</comment>
<feature type="domain" description="Riboflavin kinase" evidence="16">
    <location>
        <begin position="183"/>
        <end position="308"/>
    </location>
</feature>
<protein>
    <recommendedName>
        <fullName evidence="15">Riboflavin biosynthesis protein</fullName>
    </recommendedName>
    <domain>
        <recommendedName>
            <fullName evidence="15">Riboflavin kinase</fullName>
            <ecNumber evidence="15">2.7.1.26</ecNumber>
        </recommendedName>
        <alternativeName>
            <fullName evidence="15">Flavokinase</fullName>
        </alternativeName>
    </domain>
    <domain>
        <recommendedName>
            <fullName evidence="15">FMN adenylyltransferase</fullName>
            <ecNumber evidence="15">2.7.7.2</ecNumber>
        </recommendedName>
        <alternativeName>
            <fullName evidence="15">FAD pyrophosphorylase</fullName>
        </alternativeName>
        <alternativeName>
            <fullName evidence="15">FAD synthase</fullName>
        </alternativeName>
    </domain>
</protein>
<dbReference type="FunFam" id="3.40.50.620:FF:000021">
    <property type="entry name" value="Riboflavin biosynthesis protein"/>
    <property type="match status" value="1"/>
</dbReference>
<dbReference type="InterPro" id="IPR015864">
    <property type="entry name" value="FAD_synthase"/>
</dbReference>
<comment type="similarity">
    <text evidence="15">Belongs to the ribF family.</text>
</comment>
<comment type="pathway">
    <text evidence="3 15">Cofactor biosynthesis; FMN biosynthesis; FMN from riboflavin (ATP route): step 1/1.</text>
</comment>
<gene>
    <name evidence="17" type="ORF">HXA33_05975</name>
</gene>
<evidence type="ECO:0000256" key="12">
    <source>
        <dbReference type="ARBA" id="ARBA00023268"/>
    </source>
</evidence>
<evidence type="ECO:0000256" key="10">
    <source>
        <dbReference type="ARBA" id="ARBA00022827"/>
    </source>
</evidence>
<comment type="caution">
    <text evidence="17">The sequence shown here is derived from an EMBL/GenBank/DDBJ whole genome shotgun (WGS) entry which is preliminary data.</text>
</comment>
<keyword evidence="9 15" id="KW-0418">Kinase</keyword>
<evidence type="ECO:0000256" key="11">
    <source>
        <dbReference type="ARBA" id="ARBA00022840"/>
    </source>
</evidence>
<dbReference type="FunFam" id="2.40.30.30:FF:000003">
    <property type="entry name" value="Riboflavin biosynthesis protein"/>
    <property type="match status" value="1"/>
</dbReference>
<keyword evidence="7 15" id="KW-0548">Nucleotidyltransferase</keyword>
<dbReference type="GO" id="GO:0006747">
    <property type="term" value="P:FAD biosynthetic process"/>
    <property type="evidence" value="ECO:0007669"/>
    <property type="project" value="UniProtKB-UniRule"/>
</dbReference>
<keyword evidence="8 15" id="KW-0547">Nucleotide-binding</keyword>
<evidence type="ECO:0000256" key="3">
    <source>
        <dbReference type="ARBA" id="ARBA00005201"/>
    </source>
</evidence>
<dbReference type="PANTHER" id="PTHR22749:SF6">
    <property type="entry name" value="RIBOFLAVIN KINASE"/>
    <property type="match status" value="1"/>
</dbReference>
<dbReference type="SUPFAM" id="SSF82114">
    <property type="entry name" value="Riboflavin kinase-like"/>
    <property type="match status" value="1"/>
</dbReference>